<name>A0A7D5YAR7_9ACTN</name>
<evidence type="ECO:0000313" key="1">
    <source>
        <dbReference type="EMBL" id="QLJ96897.1"/>
    </source>
</evidence>
<protein>
    <recommendedName>
        <fullName evidence="2">Tetratricopeptide repeat protein</fullName>
    </recommendedName>
</protein>
<evidence type="ECO:0008006" key="2">
    <source>
        <dbReference type="Google" id="ProtNLM"/>
    </source>
</evidence>
<proteinExistence type="predicted"/>
<organism evidence="1">
    <name type="scientific">Micromonospora carbonacea</name>
    <dbReference type="NCBI Taxonomy" id="47853"/>
    <lineage>
        <taxon>Bacteria</taxon>
        <taxon>Bacillati</taxon>
        <taxon>Actinomycetota</taxon>
        <taxon>Actinomycetes</taxon>
        <taxon>Micromonosporales</taxon>
        <taxon>Micromonosporaceae</taxon>
        <taxon>Micromonospora</taxon>
    </lineage>
</organism>
<dbReference type="EMBL" id="CP058905">
    <property type="protein sequence ID" value="QLJ96897.1"/>
    <property type="molecule type" value="Genomic_DNA"/>
</dbReference>
<dbReference type="Gene3D" id="1.25.40.10">
    <property type="entry name" value="Tetratricopeptide repeat domain"/>
    <property type="match status" value="1"/>
</dbReference>
<dbReference type="AlphaFoldDB" id="A0A7D5YAR7"/>
<gene>
    <name evidence="1" type="ORF">HZU44_18615</name>
</gene>
<accession>A0A7D5YAR7</accession>
<sequence>MLLTRFERTGDLDDLELAIKLTEAAVDATAPEHAKRGSYLSNLGSLLTRFEQLASEADLDAAIEAHQAAVTGWPDDPEHAGMRADFDLALRTRARFRDQISELDRVIELARTGSANQHLRVDPRRTPLQRWGRSLIRDRPHRHYRSTP</sequence>
<dbReference type="InterPro" id="IPR011990">
    <property type="entry name" value="TPR-like_helical_dom_sf"/>
</dbReference>
<reference evidence="1" key="1">
    <citation type="submission" date="2020-08" db="EMBL/GenBank/DDBJ databases">
        <title>A bifunctional nitrone conjugated secondary metabolite targeting the ribosome.</title>
        <authorList>
            <person name="Limbrick E.M."/>
            <person name="Graf M."/>
            <person name="Derewacz D.K."/>
            <person name="Nguyen F."/>
            <person name="Spraggins J.M."/>
            <person name="Wieland M."/>
            <person name="Ynigez-Gutierrez A.E."/>
            <person name="Reisman B.J."/>
            <person name="Zinshteyn B."/>
            <person name="McCulloch K."/>
            <person name="Iverson T.M."/>
            <person name="Green R."/>
            <person name="Wilson D.N."/>
            <person name="Bachmann B.O."/>
        </authorList>
    </citation>
    <scope>NUCLEOTIDE SEQUENCE</scope>
    <source>
        <strain evidence="1">Africana</strain>
    </source>
</reference>